<dbReference type="InterPro" id="IPR041118">
    <property type="entry name" value="Rx_N"/>
</dbReference>
<proteinExistence type="inferred from homology"/>
<dbReference type="AlphaFoldDB" id="A0A6P6SGW3"/>
<accession>A0A6P6SGW3</accession>
<dbReference type="InterPro" id="IPR001611">
    <property type="entry name" value="Leu-rich_rpt"/>
</dbReference>
<reference evidence="11" key="1">
    <citation type="journal article" date="2025" name="Foods">
        <title>Unveiling the Microbial Signatures of Arabica Coffee Cherries: Insights into Ripeness Specific Diversity, Functional Traits, and Implications for Quality and Safety.</title>
        <authorList>
            <consortium name="RefSeq"/>
            <person name="Tenea G.N."/>
            <person name="Cifuentes V."/>
            <person name="Reyes P."/>
            <person name="Cevallos-Vallejos M."/>
        </authorList>
    </citation>
    <scope>NUCLEOTIDE SEQUENCE [LARGE SCALE GENOMIC DNA]</scope>
</reference>
<dbReference type="GO" id="GO:0006952">
    <property type="term" value="P:defense response"/>
    <property type="evidence" value="ECO:0007669"/>
    <property type="project" value="UniProtKB-KW"/>
</dbReference>
<dbReference type="RefSeq" id="XP_027065369.1">
    <property type="nucleotide sequence ID" value="XM_027209568.1"/>
</dbReference>
<gene>
    <name evidence="12 13 14" type="primary">LOC113691437</name>
</gene>
<evidence type="ECO:0000259" key="9">
    <source>
        <dbReference type="Pfam" id="PF23559"/>
    </source>
</evidence>
<evidence type="ECO:0000313" key="14">
    <source>
        <dbReference type="RefSeq" id="XP_027065371.1"/>
    </source>
</evidence>
<dbReference type="SUPFAM" id="SSF52058">
    <property type="entry name" value="L domain-like"/>
    <property type="match status" value="1"/>
</dbReference>
<evidence type="ECO:0000256" key="3">
    <source>
        <dbReference type="ARBA" id="ARBA00022737"/>
    </source>
</evidence>
<keyword evidence="6" id="KW-0067">ATP-binding</keyword>
<dbReference type="Gene3D" id="1.10.10.10">
    <property type="entry name" value="Winged helix-like DNA-binding domain superfamily/Winged helix DNA-binding domain"/>
    <property type="match status" value="1"/>
</dbReference>
<dbReference type="PRINTS" id="PR00364">
    <property type="entry name" value="DISEASERSIST"/>
</dbReference>
<feature type="domain" description="R13L1/DRL21-like LRR repeat region" evidence="10">
    <location>
        <begin position="697"/>
        <end position="818"/>
    </location>
</feature>
<evidence type="ECO:0000256" key="5">
    <source>
        <dbReference type="ARBA" id="ARBA00022821"/>
    </source>
</evidence>
<dbReference type="GO" id="GO:0051707">
    <property type="term" value="P:response to other organism"/>
    <property type="evidence" value="ECO:0007669"/>
    <property type="project" value="UniProtKB-ARBA"/>
</dbReference>
<dbReference type="Pfam" id="PF23559">
    <property type="entry name" value="WHD_DRP"/>
    <property type="match status" value="1"/>
</dbReference>
<evidence type="ECO:0000313" key="11">
    <source>
        <dbReference type="Proteomes" id="UP001652660"/>
    </source>
</evidence>
<dbReference type="Pfam" id="PF25019">
    <property type="entry name" value="LRR_R13L1-DRL21"/>
    <property type="match status" value="1"/>
</dbReference>
<evidence type="ECO:0000259" key="8">
    <source>
        <dbReference type="Pfam" id="PF18052"/>
    </source>
</evidence>
<keyword evidence="3" id="KW-0677">Repeat</keyword>
<dbReference type="GO" id="GO:0005524">
    <property type="term" value="F:ATP binding"/>
    <property type="evidence" value="ECO:0007669"/>
    <property type="project" value="UniProtKB-KW"/>
</dbReference>
<dbReference type="PANTHER" id="PTHR36766:SF40">
    <property type="entry name" value="DISEASE RESISTANCE PROTEIN RGA3"/>
    <property type="match status" value="1"/>
</dbReference>
<dbReference type="InterPro" id="IPR056789">
    <property type="entry name" value="LRR_R13L1-DRL21"/>
</dbReference>
<dbReference type="InterPro" id="IPR058922">
    <property type="entry name" value="WHD_DRP"/>
</dbReference>
<dbReference type="GeneID" id="113691437"/>
<dbReference type="FunFam" id="3.40.50.300:FF:001091">
    <property type="entry name" value="Probable disease resistance protein At1g61300"/>
    <property type="match status" value="1"/>
</dbReference>
<evidence type="ECO:0000256" key="2">
    <source>
        <dbReference type="ARBA" id="ARBA00022614"/>
    </source>
</evidence>
<dbReference type="InterPro" id="IPR032675">
    <property type="entry name" value="LRR_dom_sf"/>
</dbReference>
<keyword evidence="2" id="KW-0433">Leucine-rich repeat</keyword>
<comment type="similarity">
    <text evidence="1">Belongs to the disease resistance NB-LRR family.</text>
</comment>
<dbReference type="GO" id="GO:0043531">
    <property type="term" value="F:ADP binding"/>
    <property type="evidence" value="ECO:0007669"/>
    <property type="project" value="InterPro"/>
</dbReference>
<dbReference type="Proteomes" id="UP001652660">
    <property type="component" value="Chromosome 6c"/>
</dbReference>
<evidence type="ECO:0000256" key="1">
    <source>
        <dbReference type="ARBA" id="ARBA00008894"/>
    </source>
</evidence>
<dbReference type="RefSeq" id="XP_027065371.1">
    <property type="nucleotide sequence ID" value="XM_027209570.1"/>
</dbReference>
<dbReference type="OrthoDB" id="2973320at2759"/>
<dbReference type="InterPro" id="IPR027417">
    <property type="entry name" value="P-loop_NTPase"/>
</dbReference>
<name>A0A6P6SGW3_COFAR</name>
<dbReference type="RefSeq" id="XP_027065367.1">
    <property type="nucleotide sequence ID" value="XM_027209566.1"/>
</dbReference>
<evidence type="ECO:0000313" key="13">
    <source>
        <dbReference type="RefSeq" id="XP_027065369.1"/>
    </source>
</evidence>
<dbReference type="Gene3D" id="1.10.8.430">
    <property type="entry name" value="Helical domain of apoptotic protease-activating factors"/>
    <property type="match status" value="1"/>
</dbReference>
<keyword evidence="4" id="KW-0547">Nucleotide-binding</keyword>
<evidence type="ECO:0000256" key="6">
    <source>
        <dbReference type="ARBA" id="ARBA00022840"/>
    </source>
</evidence>
<dbReference type="Gene3D" id="3.80.10.10">
    <property type="entry name" value="Ribonuclease Inhibitor"/>
    <property type="match status" value="2"/>
</dbReference>
<dbReference type="PANTHER" id="PTHR36766">
    <property type="entry name" value="PLANT BROAD-SPECTRUM MILDEW RESISTANCE PROTEIN RPW8"/>
    <property type="match status" value="1"/>
</dbReference>
<reference evidence="12 13" key="2">
    <citation type="submission" date="2025-04" db="UniProtKB">
        <authorList>
            <consortium name="RefSeq"/>
        </authorList>
    </citation>
    <scope>IDENTIFICATION</scope>
    <source>
        <tissue evidence="12 13">Leaves</tissue>
    </source>
</reference>
<dbReference type="Pfam" id="PF18052">
    <property type="entry name" value="Rx_N"/>
    <property type="match status" value="1"/>
</dbReference>
<dbReference type="InterPro" id="IPR002182">
    <property type="entry name" value="NB-ARC"/>
</dbReference>
<organism evidence="11 13">
    <name type="scientific">Coffea arabica</name>
    <name type="common">Arabian coffee</name>
    <dbReference type="NCBI Taxonomy" id="13443"/>
    <lineage>
        <taxon>Eukaryota</taxon>
        <taxon>Viridiplantae</taxon>
        <taxon>Streptophyta</taxon>
        <taxon>Embryophyta</taxon>
        <taxon>Tracheophyta</taxon>
        <taxon>Spermatophyta</taxon>
        <taxon>Magnoliopsida</taxon>
        <taxon>eudicotyledons</taxon>
        <taxon>Gunneridae</taxon>
        <taxon>Pentapetalae</taxon>
        <taxon>asterids</taxon>
        <taxon>lamiids</taxon>
        <taxon>Gentianales</taxon>
        <taxon>Rubiaceae</taxon>
        <taxon>Ixoroideae</taxon>
        <taxon>Gardenieae complex</taxon>
        <taxon>Bertiereae - Coffeeae clade</taxon>
        <taxon>Coffeeae</taxon>
        <taxon>Coffea</taxon>
    </lineage>
</organism>
<feature type="domain" description="Disease resistance N-terminal" evidence="8">
    <location>
        <begin position="14"/>
        <end position="101"/>
    </location>
</feature>
<feature type="domain" description="NB-ARC" evidence="7">
    <location>
        <begin position="184"/>
        <end position="358"/>
    </location>
</feature>
<protein>
    <submittedName>
        <fullName evidence="12 13">Disease resistance protein RGA2-like</fullName>
    </submittedName>
</protein>
<dbReference type="SUPFAM" id="SSF52540">
    <property type="entry name" value="P-loop containing nucleoside triphosphate hydrolases"/>
    <property type="match status" value="1"/>
</dbReference>
<dbReference type="PROSITE" id="PS51450">
    <property type="entry name" value="LRR"/>
    <property type="match status" value="1"/>
</dbReference>
<dbReference type="Gene3D" id="3.40.50.300">
    <property type="entry name" value="P-loop containing nucleotide triphosphate hydrolases"/>
    <property type="match status" value="1"/>
</dbReference>
<dbReference type="Pfam" id="PF00931">
    <property type="entry name" value="NB-ARC"/>
    <property type="match status" value="1"/>
</dbReference>
<keyword evidence="5" id="KW-0611">Plant defense</keyword>
<evidence type="ECO:0000259" key="7">
    <source>
        <dbReference type="Pfam" id="PF00931"/>
    </source>
</evidence>
<keyword evidence="11" id="KW-1185">Reference proteome</keyword>
<feature type="domain" description="Disease resistance protein winged helix" evidence="9">
    <location>
        <begin position="441"/>
        <end position="510"/>
    </location>
</feature>
<evidence type="ECO:0000259" key="10">
    <source>
        <dbReference type="Pfam" id="PF25019"/>
    </source>
</evidence>
<dbReference type="InterPro" id="IPR036388">
    <property type="entry name" value="WH-like_DNA-bd_sf"/>
</dbReference>
<dbReference type="InterPro" id="IPR042197">
    <property type="entry name" value="Apaf_helical"/>
</dbReference>
<evidence type="ECO:0000256" key="4">
    <source>
        <dbReference type="ARBA" id="ARBA00022741"/>
    </source>
</evidence>
<evidence type="ECO:0000313" key="12">
    <source>
        <dbReference type="RefSeq" id="XP_027065367.1"/>
    </source>
</evidence>
<sequence>MESAFQSGIASASLQVVLEKIANFAVRETSLILGVDDELRRLQRTLQRIRAILDNVENNHLSLINDSSNEAWKMWLVDLEKLSYCADDLLDEISLDISRVHADNSDDANNSNLVRSNLLSSFKLSVPHEICKIRKELEHISTEMDSLFLSKLSAVGSYKMHTPLNNNFCATSSLVDEEFVVGREKDKEDIIQMLLMTESNRGNVSVIPLVGMGGIGKTTLAQVVYNDDRILKNFEYRIWISVSINFDLIRISKSVVESLTGKKCKLSDLDPIQSKLQNLLFGRKFLLVLDDYWTEKYGDWDALCSPLRVGRQGSKVIVTTRSTIVSSILGTIPAYSVQSLNDEVCWELVKQRAFSSKDEREKMNLEEIGRKIATKCKGLPLAAKSLGGILRFRSDEEGWNAVLNSKMWELPQDQSEIFSALILSYHFLPTRLRKCFAYCSIFPPNHEFEMEELVLLWVGEGFIQPRGEMRLEDIGNDFFSELIWRSFFQFSHVNLHNQSIYKMHELIHCMAQLISANTCFRLEEDIQHWPPAFNNARHLSLSHESVQSVGPKAFTWFRQLRTLIMSTNDTSVSQVPYELFLKLQFLRVLNLSHMGIDELPSSIDRLKHLRYLNLSENHIQKLPEPTSNLLALQTLKLKSCFEFFELPTNMKNLTNLRHLDLDVKHQLNYMPSGFGNLVNLQTLSAFIVGRARGCGIIELKNMRFLRGSLCITNLENVLRPMEAKEANLFKKPYLKKLQLEWNCLGDKIDEQEVLAGLQPHENLKELSISGYNGVMFPSWISNPVYKLTNIHLHSCLSCSILPSLGQLPLLKFLCIEDMAGLVHVDHHFCGFGSIKGFPSLESLIFQDMPNMTTWRGLNGDDLPCLRELTMSNCSRLTSLPSLHNLNFLHNLNIGSCPRLQALPEEGLPESLQLLIIVDSAIIKERCRADVGEDWHKINRIPKIEIDYVEIPIVVHGV</sequence>
<dbReference type="Gene3D" id="1.20.5.4130">
    <property type="match status" value="1"/>
</dbReference>